<dbReference type="PROSITE" id="PS51462">
    <property type="entry name" value="NUDIX"/>
    <property type="match status" value="1"/>
</dbReference>
<dbReference type="SUPFAM" id="SSF55811">
    <property type="entry name" value="Nudix"/>
    <property type="match status" value="1"/>
</dbReference>
<organism evidence="2 3">
    <name type="scientific">Candidatus Kinetoplastidibacterium galati TCC219</name>
    <dbReference type="NCBI Taxonomy" id="1208921"/>
    <lineage>
        <taxon>Bacteria</taxon>
        <taxon>Pseudomonadati</taxon>
        <taxon>Pseudomonadota</taxon>
        <taxon>Betaproteobacteria</taxon>
        <taxon>Candidatus Kinetoplastidibacterium</taxon>
    </lineage>
</organism>
<dbReference type="HOGENOM" id="CLU_048013_1_2_4"/>
<dbReference type="Gene3D" id="3.90.79.10">
    <property type="entry name" value="Nucleoside Triphosphate Pyrophosphohydrolase"/>
    <property type="match status" value="1"/>
</dbReference>
<dbReference type="STRING" id="1208921.ST1E_0268"/>
<name>M1LXJ5_9PROT</name>
<dbReference type="InterPro" id="IPR015797">
    <property type="entry name" value="NUDIX_hydrolase-like_dom_sf"/>
</dbReference>
<sequence>MNNRSINEINHLRNIFYKLCSPSNPENEKNFLIVIINKKECGISSIETCELLQQHRLGYIKKNKFQIGDDTINRHILKELLLNVTQILKSKCNIKKWNSEILDIIGPNYEVLGHIERSAARLLGLKTRSVHMNSWLNNKELWISKRSSKKSINPGKLETIVGGLVSKGEKPEQSLIRECYEEANLIENDILTKGKLYKILDIKKITDEGYQIEELLSQTSLLKKDFCPINNDGEVDSFQKFRIENITHEILSDNFTTESSIIILSDIIKFIKIRNYLNIIPG</sequence>
<evidence type="ECO:0000259" key="1">
    <source>
        <dbReference type="PROSITE" id="PS51462"/>
    </source>
</evidence>
<evidence type="ECO:0000313" key="3">
    <source>
        <dbReference type="Proteomes" id="UP000011658"/>
    </source>
</evidence>
<protein>
    <submittedName>
        <fullName evidence="2">NUDIX-like protein</fullName>
    </submittedName>
</protein>
<dbReference type="EMBL" id="CP003806">
    <property type="protein sequence ID" value="AGF48761.1"/>
    <property type="molecule type" value="Genomic_DNA"/>
</dbReference>
<dbReference type="AlphaFoldDB" id="M1LXJ5"/>
<proteinExistence type="predicted"/>
<dbReference type="Pfam" id="PF00293">
    <property type="entry name" value="NUDIX"/>
    <property type="match status" value="1"/>
</dbReference>
<dbReference type="RefSeq" id="WP_015389246.1">
    <property type="nucleotide sequence ID" value="NC_020284.1"/>
</dbReference>
<dbReference type="PATRIC" id="fig|1208921.3.peg.35"/>
<dbReference type="Proteomes" id="UP000011658">
    <property type="component" value="Chromosome"/>
</dbReference>
<dbReference type="InterPro" id="IPR000086">
    <property type="entry name" value="NUDIX_hydrolase_dom"/>
</dbReference>
<dbReference type="eggNOG" id="COG1443">
    <property type="taxonomic scope" value="Bacteria"/>
</dbReference>
<gene>
    <name evidence="2" type="ORF">ST1E_0268</name>
</gene>
<evidence type="ECO:0000313" key="2">
    <source>
        <dbReference type="EMBL" id="AGF48761.1"/>
    </source>
</evidence>
<dbReference type="KEGG" id="kga:ST1E_0268"/>
<accession>M1LXJ5</accession>
<feature type="domain" description="Nudix hydrolase" evidence="1">
    <location>
        <begin position="116"/>
        <end position="265"/>
    </location>
</feature>
<dbReference type="GO" id="GO:0003824">
    <property type="term" value="F:catalytic activity"/>
    <property type="evidence" value="ECO:0007669"/>
    <property type="project" value="UniProtKB-ARBA"/>
</dbReference>
<keyword evidence="3" id="KW-1185">Reference proteome</keyword>
<reference evidence="2 3" key="1">
    <citation type="journal article" date="2013" name="Genome Biol. Evol.">
        <title>Genome evolution and phylogenomic analysis of candidatus kinetoplastibacterium, the betaproteobacterial endosymbionts of strigomonas and angomonas.</title>
        <authorList>
            <person name="Alves J.M."/>
            <person name="Serrano M.G."/>
            <person name="Maia da Silva F."/>
            <person name="Voegtly L.J."/>
            <person name="Matveyev A.V."/>
            <person name="Teixeira M.M."/>
            <person name="Camargo E.P."/>
            <person name="Buck G.A."/>
        </authorList>
    </citation>
    <scope>NUCLEOTIDE SEQUENCE [LARGE SCALE GENOMIC DNA]</scope>
    <source>
        <strain evidence="2 3">TCC219</strain>
    </source>
</reference>
<dbReference type="OrthoDB" id="5621792at2"/>